<gene>
    <name evidence="2" type="primary">AVEN_84993_1</name>
    <name evidence="2" type="ORF">CEXT_607581</name>
</gene>
<dbReference type="AlphaFoldDB" id="A0AAV4Y7X9"/>
<dbReference type="EMBL" id="BPLR01001422">
    <property type="protein sequence ID" value="GIZ02257.1"/>
    <property type="molecule type" value="Genomic_DNA"/>
</dbReference>
<feature type="non-terminal residue" evidence="2">
    <location>
        <position position="1"/>
    </location>
</feature>
<name>A0AAV4Y7X9_CAEEX</name>
<feature type="compositionally biased region" description="Polar residues" evidence="1">
    <location>
        <begin position="53"/>
        <end position="65"/>
    </location>
</feature>
<evidence type="ECO:0000256" key="1">
    <source>
        <dbReference type="SAM" id="MobiDB-lite"/>
    </source>
</evidence>
<comment type="caution">
    <text evidence="2">The sequence shown here is derived from an EMBL/GenBank/DDBJ whole genome shotgun (WGS) entry which is preliminary data.</text>
</comment>
<feature type="region of interest" description="Disordered" evidence="1">
    <location>
        <begin position="53"/>
        <end position="76"/>
    </location>
</feature>
<evidence type="ECO:0000313" key="2">
    <source>
        <dbReference type="EMBL" id="GIZ02257.1"/>
    </source>
</evidence>
<sequence length="140" mass="16088">VISFLAPTGGKARALVAEDRESMMLWILALQARQDKAIPELPCRGKFFHQRKQLQPSSNNTQPNMHKQVAASVKSKVLQRTHSLQLNPERRHDPLKRMHSLWTSTSQEEELIPNVSELHSKFVKKLIHSKTNSNQTEYIL</sequence>
<protein>
    <submittedName>
        <fullName evidence="2">PH domain-containing protein</fullName>
    </submittedName>
</protein>
<organism evidence="2 3">
    <name type="scientific">Caerostris extrusa</name>
    <name type="common">Bark spider</name>
    <name type="synonym">Caerostris bankana</name>
    <dbReference type="NCBI Taxonomy" id="172846"/>
    <lineage>
        <taxon>Eukaryota</taxon>
        <taxon>Metazoa</taxon>
        <taxon>Ecdysozoa</taxon>
        <taxon>Arthropoda</taxon>
        <taxon>Chelicerata</taxon>
        <taxon>Arachnida</taxon>
        <taxon>Araneae</taxon>
        <taxon>Araneomorphae</taxon>
        <taxon>Entelegynae</taxon>
        <taxon>Araneoidea</taxon>
        <taxon>Araneidae</taxon>
        <taxon>Caerostris</taxon>
    </lineage>
</organism>
<reference evidence="2 3" key="1">
    <citation type="submission" date="2021-06" db="EMBL/GenBank/DDBJ databases">
        <title>Caerostris extrusa draft genome.</title>
        <authorList>
            <person name="Kono N."/>
            <person name="Arakawa K."/>
        </authorList>
    </citation>
    <scope>NUCLEOTIDE SEQUENCE [LARGE SCALE GENOMIC DNA]</scope>
</reference>
<evidence type="ECO:0000313" key="3">
    <source>
        <dbReference type="Proteomes" id="UP001054945"/>
    </source>
</evidence>
<proteinExistence type="predicted"/>
<accession>A0AAV4Y7X9</accession>
<keyword evidence="3" id="KW-1185">Reference proteome</keyword>
<dbReference type="Proteomes" id="UP001054945">
    <property type="component" value="Unassembled WGS sequence"/>
</dbReference>